<feature type="compositionally biased region" description="Pro residues" evidence="1">
    <location>
        <begin position="664"/>
        <end position="678"/>
    </location>
</feature>
<feature type="region of interest" description="Disordered" evidence="1">
    <location>
        <begin position="528"/>
        <end position="715"/>
    </location>
</feature>
<dbReference type="AlphaFoldDB" id="A0A433CWY9"/>
<protein>
    <submittedName>
        <fullName evidence="2">Uncharacterized protein</fullName>
    </submittedName>
</protein>
<sequence length="762" mass="80938">MDNNVKCENRLGDLGVEPSEHRGLVIGDDADAAIAWAGFMVLSWHLRSRLVGKGAERFGEECKVSSEHIVCDLPFRSSSWAAAKCGQHLPNRRIPPSTATPPTSLPFHVQLPPPMDDPDLLAGSPKRSISELTESPSITVPVLKKSKRVRVRTCSSSSSSSSYPLPSHPHPAHVPTVISGTPQFTDDEDQAAAARRSTGDTFLSLHTRLADAVATHREMLAQVMGMPEREKGAVATKLGAVRRFVRGLQSVIDEARATEQALETQLDSWPSTGSPAPTLRKMIITPTTILVNRNVPSSGSGSTDSTTVEISYPDPDPIPLPAVVIEPAPPEPPSARPPTPAPEPIPTPSVSMSTASMSMSTTSMSMSMSMSISTTSTDLPPAPPPAPAPSPAPAPFPAPASSPTAPSVVPAPQAPQLLRDANGQREYRMPKSSFLGWLKQMETATRCSYVGHGALVNISSKRATVRWRQYWHCHRSGSYTSRATTPSTRPTWQTKKCGCTSKIYVRERIETPGVCDVTWHYVHVGHDPFSDEREQKGPPKGPRALRPLAVRPEGEGEVVAGGTKGGLGEMIKVEEGGKSDEEMAEGSRTGKGEGSAPVDGSMAEQRGKPSVPPLAPAHPPTPTMPTTPTTPTTPTAHPPPTLRPPTPRPPTPRVHLATIHPRIAPAPAPTTAPAPTPAPQHRGPLTTTRVPNIRHQPAPKHPAPKLTPAPMAPMRNKPVVLVTPAGRLSATRRAALVATPPPAGRTSEAKAEEGGREHGAGI</sequence>
<feature type="compositionally biased region" description="Pro residues" evidence="1">
    <location>
        <begin position="699"/>
        <end position="711"/>
    </location>
</feature>
<proteinExistence type="predicted"/>
<reference evidence="2 3" key="1">
    <citation type="journal article" date="2018" name="New Phytol.">
        <title>Phylogenomics of Endogonaceae and evolution of mycorrhizas within Mucoromycota.</title>
        <authorList>
            <person name="Chang Y."/>
            <person name="Desiro A."/>
            <person name="Na H."/>
            <person name="Sandor L."/>
            <person name="Lipzen A."/>
            <person name="Clum A."/>
            <person name="Barry K."/>
            <person name="Grigoriev I.V."/>
            <person name="Martin F.M."/>
            <person name="Stajich J.E."/>
            <person name="Smith M.E."/>
            <person name="Bonito G."/>
            <person name="Spatafora J.W."/>
        </authorList>
    </citation>
    <scope>NUCLEOTIDE SEQUENCE [LARGE SCALE GENOMIC DNA]</scope>
    <source>
        <strain evidence="2 3">GMNB39</strain>
    </source>
</reference>
<feature type="compositionally biased region" description="Pro residues" evidence="1">
    <location>
        <begin position="636"/>
        <end position="652"/>
    </location>
</feature>
<feature type="compositionally biased region" description="Low complexity" evidence="1">
    <location>
        <begin position="297"/>
        <end position="307"/>
    </location>
</feature>
<evidence type="ECO:0000256" key="1">
    <source>
        <dbReference type="SAM" id="MobiDB-lite"/>
    </source>
</evidence>
<feature type="region of interest" description="Disordered" evidence="1">
    <location>
        <begin position="733"/>
        <end position="762"/>
    </location>
</feature>
<feature type="compositionally biased region" description="Low complexity" evidence="1">
    <location>
        <begin position="348"/>
        <end position="377"/>
    </location>
</feature>
<gene>
    <name evidence="2" type="ORF">BC936DRAFT_137592</name>
</gene>
<feature type="compositionally biased region" description="Basic and acidic residues" evidence="1">
    <location>
        <begin position="747"/>
        <end position="762"/>
    </location>
</feature>
<feature type="compositionally biased region" description="Pro residues" evidence="1">
    <location>
        <begin position="610"/>
        <end position="625"/>
    </location>
</feature>
<feature type="region of interest" description="Disordered" evidence="1">
    <location>
        <begin position="294"/>
        <end position="412"/>
    </location>
</feature>
<evidence type="ECO:0000313" key="2">
    <source>
        <dbReference type="EMBL" id="RUP43109.1"/>
    </source>
</evidence>
<keyword evidence="3" id="KW-1185">Reference proteome</keyword>
<feature type="compositionally biased region" description="Basic and acidic residues" evidence="1">
    <location>
        <begin position="571"/>
        <end position="581"/>
    </location>
</feature>
<accession>A0A433CWY9</accession>
<feature type="compositionally biased region" description="Pro residues" evidence="1">
    <location>
        <begin position="380"/>
        <end position="400"/>
    </location>
</feature>
<name>A0A433CWY9_9FUNG</name>
<feature type="compositionally biased region" description="Low complexity" evidence="1">
    <location>
        <begin position="401"/>
        <end position="412"/>
    </location>
</feature>
<dbReference type="EMBL" id="RBNI01011650">
    <property type="protein sequence ID" value="RUP43109.1"/>
    <property type="molecule type" value="Genomic_DNA"/>
</dbReference>
<organism evidence="2 3">
    <name type="scientific">Jimgerdemannia flammicorona</name>
    <dbReference type="NCBI Taxonomy" id="994334"/>
    <lineage>
        <taxon>Eukaryota</taxon>
        <taxon>Fungi</taxon>
        <taxon>Fungi incertae sedis</taxon>
        <taxon>Mucoromycota</taxon>
        <taxon>Mucoromycotina</taxon>
        <taxon>Endogonomycetes</taxon>
        <taxon>Endogonales</taxon>
        <taxon>Endogonaceae</taxon>
        <taxon>Jimgerdemannia</taxon>
    </lineage>
</organism>
<dbReference type="OrthoDB" id="10624525at2759"/>
<feature type="compositionally biased region" description="Pro residues" evidence="1">
    <location>
        <begin position="327"/>
        <end position="347"/>
    </location>
</feature>
<dbReference type="Proteomes" id="UP000268093">
    <property type="component" value="Unassembled WGS sequence"/>
</dbReference>
<feature type="compositionally biased region" description="Basic and acidic residues" evidence="1">
    <location>
        <begin position="528"/>
        <end position="537"/>
    </location>
</feature>
<feature type="compositionally biased region" description="Low complexity" evidence="1">
    <location>
        <begin position="626"/>
        <end position="635"/>
    </location>
</feature>
<comment type="caution">
    <text evidence="2">The sequence shown here is derived from an EMBL/GenBank/DDBJ whole genome shotgun (WGS) entry which is preliminary data.</text>
</comment>
<evidence type="ECO:0000313" key="3">
    <source>
        <dbReference type="Proteomes" id="UP000268093"/>
    </source>
</evidence>